<evidence type="ECO:0000256" key="1">
    <source>
        <dbReference type="ARBA" id="ARBA00009881"/>
    </source>
</evidence>
<evidence type="ECO:0000313" key="7">
    <source>
        <dbReference type="Proteomes" id="UP000571950"/>
    </source>
</evidence>
<dbReference type="RefSeq" id="WP_246343436.1">
    <property type="nucleotide sequence ID" value="NZ_BSPS01000004.1"/>
</dbReference>
<comment type="caution">
    <text evidence="6">The sequence shown here is derived from an EMBL/GenBank/DDBJ whole genome shotgun (WGS) entry which is preliminary data.</text>
</comment>
<dbReference type="GO" id="GO:0018580">
    <property type="term" value="F:nitronate monooxygenase activity"/>
    <property type="evidence" value="ECO:0007669"/>
    <property type="project" value="UniProtKB-EC"/>
</dbReference>
<proteinExistence type="inferred from homology"/>
<name>A0A7W6BQE1_9SPHN</name>
<dbReference type="InterPro" id="IPR013785">
    <property type="entry name" value="Aldolase_TIM"/>
</dbReference>
<keyword evidence="2" id="KW-0285">Flavoprotein</keyword>
<dbReference type="Proteomes" id="UP000571950">
    <property type="component" value="Unassembled WGS sequence"/>
</dbReference>
<dbReference type="CDD" id="cd04730">
    <property type="entry name" value="NPD_like"/>
    <property type="match status" value="1"/>
</dbReference>
<evidence type="ECO:0000256" key="5">
    <source>
        <dbReference type="ARBA" id="ARBA00023033"/>
    </source>
</evidence>
<evidence type="ECO:0000256" key="2">
    <source>
        <dbReference type="ARBA" id="ARBA00022630"/>
    </source>
</evidence>
<gene>
    <name evidence="6" type="ORF">GGR43_001674</name>
</gene>
<reference evidence="6 7" key="1">
    <citation type="submission" date="2020-08" db="EMBL/GenBank/DDBJ databases">
        <title>Genomic Encyclopedia of Type Strains, Phase IV (KMG-IV): sequencing the most valuable type-strain genomes for metagenomic binning, comparative biology and taxonomic classification.</title>
        <authorList>
            <person name="Goeker M."/>
        </authorList>
    </citation>
    <scope>NUCLEOTIDE SEQUENCE [LARGE SCALE GENOMIC DNA]</scope>
    <source>
        <strain evidence="6 7">DSM 26189</strain>
    </source>
</reference>
<keyword evidence="3" id="KW-0288">FMN</keyword>
<protein>
    <submittedName>
        <fullName evidence="6">Nitronate monooxygenase</fullName>
        <ecNumber evidence="6">1.13.12.16</ecNumber>
    </submittedName>
</protein>
<comment type="similarity">
    <text evidence="1">Belongs to the nitronate monooxygenase family. NMO class I subfamily.</text>
</comment>
<dbReference type="Gene3D" id="3.20.20.70">
    <property type="entry name" value="Aldolase class I"/>
    <property type="match status" value="1"/>
</dbReference>
<keyword evidence="7" id="KW-1185">Reference proteome</keyword>
<dbReference type="PANTHER" id="PTHR42747">
    <property type="entry name" value="NITRONATE MONOOXYGENASE-RELATED"/>
    <property type="match status" value="1"/>
</dbReference>
<keyword evidence="4 6" id="KW-0560">Oxidoreductase</keyword>
<dbReference type="SUPFAM" id="SSF51412">
    <property type="entry name" value="Inosine monophosphate dehydrogenase (IMPDH)"/>
    <property type="match status" value="1"/>
</dbReference>
<sequence length="340" mass="35058">MMTKSFADHLRIPVCAAPMFLVSGPELVLAACRAGVLGTFPTPNARTTADLADWMERISTGIAAMEAETGRVVPWAANLVTHSTNQRLADDLALIARYRPPVVITALGSPRPALETVHGYGGTVLADVTTMALARKAIAAGVDGLVCVCAGAGGHTGSLSPFAFISAVRAEFDGLIVAGGGIADGWGVAGAVAVGADLAYVGTRFIPARESMADPLHKGYVISETIDGLIVSDAITGAPASWIKASLRAAGIDPESLQPGATARDYDSAKGGEKKRWKEIFAAGQGLGRSKDEQPVSEIVAELEADYRLARARFIGLGGELSQTMAADAAIDLGAVSFSP</sequence>
<dbReference type="Pfam" id="PF03060">
    <property type="entry name" value="NMO"/>
    <property type="match status" value="1"/>
</dbReference>
<organism evidence="6 7">
    <name type="scientific">Sphingobium jiangsuense</name>
    <dbReference type="NCBI Taxonomy" id="870476"/>
    <lineage>
        <taxon>Bacteria</taxon>
        <taxon>Pseudomonadati</taxon>
        <taxon>Pseudomonadota</taxon>
        <taxon>Alphaproteobacteria</taxon>
        <taxon>Sphingomonadales</taxon>
        <taxon>Sphingomonadaceae</taxon>
        <taxon>Sphingobium</taxon>
    </lineage>
</organism>
<dbReference type="EC" id="1.13.12.16" evidence="6"/>
<dbReference type="EMBL" id="JACIDT010000005">
    <property type="protein sequence ID" value="MBB3925959.1"/>
    <property type="molecule type" value="Genomic_DNA"/>
</dbReference>
<dbReference type="InterPro" id="IPR004136">
    <property type="entry name" value="NMO"/>
</dbReference>
<keyword evidence="5 6" id="KW-0503">Monooxygenase</keyword>
<dbReference type="AlphaFoldDB" id="A0A7W6BQE1"/>
<evidence type="ECO:0000313" key="6">
    <source>
        <dbReference type="EMBL" id="MBB3925959.1"/>
    </source>
</evidence>
<evidence type="ECO:0000256" key="3">
    <source>
        <dbReference type="ARBA" id="ARBA00022643"/>
    </source>
</evidence>
<dbReference type="PANTHER" id="PTHR42747:SF4">
    <property type="entry name" value="BLR1330 PROTEIN"/>
    <property type="match status" value="1"/>
</dbReference>
<accession>A0A7W6BQE1</accession>
<evidence type="ECO:0000256" key="4">
    <source>
        <dbReference type="ARBA" id="ARBA00023002"/>
    </source>
</evidence>